<dbReference type="InterPro" id="IPR005632">
    <property type="entry name" value="Chaperone_Skp"/>
</dbReference>
<name>A0AB36NZB8_9FLAO</name>
<dbReference type="EMBL" id="MUHB01000011">
    <property type="protein sequence ID" value="OXB04029.1"/>
    <property type="molecule type" value="Genomic_DNA"/>
</dbReference>
<keyword evidence="1" id="KW-0812">Transmembrane</keyword>
<dbReference type="InterPro" id="IPR024930">
    <property type="entry name" value="Skp_dom_sf"/>
</dbReference>
<dbReference type="SMART" id="SM00935">
    <property type="entry name" value="OmpH"/>
    <property type="match status" value="1"/>
</dbReference>
<reference evidence="2 3" key="1">
    <citation type="submission" date="2016-11" db="EMBL/GenBank/DDBJ databases">
        <title>Whole genomes of Flavobacteriaceae.</title>
        <authorList>
            <person name="Stine C."/>
            <person name="Li C."/>
            <person name="Tadesse D."/>
        </authorList>
    </citation>
    <scope>NUCLEOTIDE SEQUENCE [LARGE SCALE GENOMIC DNA]</scope>
    <source>
        <strain evidence="2 3">ATCC 19366</strain>
    </source>
</reference>
<evidence type="ECO:0000313" key="2">
    <source>
        <dbReference type="EMBL" id="OXB04029.1"/>
    </source>
</evidence>
<dbReference type="GO" id="GO:0051082">
    <property type="term" value="F:unfolded protein binding"/>
    <property type="evidence" value="ECO:0007669"/>
    <property type="project" value="InterPro"/>
</dbReference>
<proteinExistence type="predicted"/>
<evidence type="ECO:0000256" key="1">
    <source>
        <dbReference type="SAM" id="Phobius"/>
    </source>
</evidence>
<gene>
    <name evidence="2" type="ORF">B0A72_14195</name>
</gene>
<sequence>MRIFFVKKNKNLHLRKFLTSLSMVKKPSSLLLIINSLLIFALILYVILTGLSSRTKIVYVDNSELFDGFSMTKELKSTGEKEFINRKTALDNLYTQIQSKSINASEKEILMKQFIQGKEELEQFNQIFATTESSKIWSRIHSYTEDFSKENNYQLIIGSENKTNVLYADEKITVTKELLTYINKRYEGLK</sequence>
<keyword evidence="1" id="KW-1133">Transmembrane helix</keyword>
<dbReference type="Gene3D" id="3.30.910.20">
    <property type="entry name" value="Skp domain"/>
    <property type="match status" value="1"/>
</dbReference>
<feature type="transmembrane region" description="Helical" evidence="1">
    <location>
        <begin position="30"/>
        <end position="48"/>
    </location>
</feature>
<keyword evidence="1" id="KW-0472">Membrane</keyword>
<evidence type="ECO:0000313" key="3">
    <source>
        <dbReference type="Proteomes" id="UP000198431"/>
    </source>
</evidence>
<dbReference type="Proteomes" id="UP000198431">
    <property type="component" value="Unassembled WGS sequence"/>
</dbReference>
<accession>A0AB36NZB8</accession>
<dbReference type="Pfam" id="PF03938">
    <property type="entry name" value="OmpH"/>
    <property type="match status" value="1"/>
</dbReference>
<protein>
    <recommendedName>
        <fullName evidence="4">OmpH family outer membrane protein</fullName>
    </recommendedName>
</protein>
<organism evidence="2 3">
    <name type="scientific">Flavobacterium pectinovorum</name>
    <dbReference type="NCBI Taxonomy" id="29533"/>
    <lineage>
        <taxon>Bacteria</taxon>
        <taxon>Pseudomonadati</taxon>
        <taxon>Bacteroidota</taxon>
        <taxon>Flavobacteriia</taxon>
        <taxon>Flavobacteriales</taxon>
        <taxon>Flavobacteriaceae</taxon>
        <taxon>Flavobacterium</taxon>
    </lineage>
</organism>
<comment type="caution">
    <text evidence="2">The sequence shown here is derived from an EMBL/GenBank/DDBJ whole genome shotgun (WGS) entry which is preliminary data.</text>
</comment>
<dbReference type="AlphaFoldDB" id="A0AB36NZB8"/>
<evidence type="ECO:0008006" key="4">
    <source>
        <dbReference type="Google" id="ProtNLM"/>
    </source>
</evidence>
<dbReference type="SUPFAM" id="SSF111384">
    <property type="entry name" value="OmpH-like"/>
    <property type="match status" value="1"/>
</dbReference>